<name>A0A914VN33_9BILA</name>
<dbReference type="AlphaFoldDB" id="A0A914VN33"/>
<keyword evidence="7" id="KW-1185">Reference proteome</keyword>
<evidence type="ECO:0000259" key="6">
    <source>
        <dbReference type="Pfam" id="PF10551"/>
    </source>
</evidence>
<feature type="compositionally biased region" description="Polar residues" evidence="4">
    <location>
        <begin position="585"/>
        <end position="603"/>
    </location>
</feature>
<dbReference type="InterPro" id="IPR007588">
    <property type="entry name" value="Znf_FLYWCH"/>
</dbReference>
<proteinExistence type="predicted"/>
<dbReference type="InterPro" id="IPR018289">
    <property type="entry name" value="MULE_transposase_dom"/>
</dbReference>
<evidence type="ECO:0000313" key="8">
    <source>
        <dbReference type="WBParaSite" id="PSAMB.scaffold2257size24286.g17183.t1"/>
    </source>
</evidence>
<dbReference type="Proteomes" id="UP000887566">
    <property type="component" value="Unplaced"/>
</dbReference>
<dbReference type="Pfam" id="PF04500">
    <property type="entry name" value="FLYWCH"/>
    <property type="match status" value="1"/>
</dbReference>
<feature type="domain" description="FLYWCH-type" evidence="5">
    <location>
        <begin position="24"/>
        <end position="67"/>
    </location>
</feature>
<keyword evidence="1" id="KW-0479">Metal-binding</keyword>
<feature type="region of interest" description="Disordered" evidence="4">
    <location>
        <begin position="585"/>
        <end position="608"/>
    </location>
</feature>
<dbReference type="Gene3D" id="2.20.25.240">
    <property type="match status" value="1"/>
</dbReference>
<keyword evidence="3" id="KW-0862">Zinc</keyword>
<accession>A0A914VN33</accession>
<dbReference type="PANTHER" id="PTHR47160">
    <property type="entry name" value="PUTATIVE-RELATED"/>
    <property type="match status" value="1"/>
</dbReference>
<evidence type="ECO:0000313" key="7">
    <source>
        <dbReference type="Proteomes" id="UP000887566"/>
    </source>
</evidence>
<dbReference type="Pfam" id="PF10551">
    <property type="entry name" value="MULE"/>
    <property type="match status" value="1"/>
</dbReference>
<organism evidence="7 8">
    <name type="scientific">Plectus sambesii</name>
    <dbReference type="NCBI Taxonomy" id="2011161"/>
    <lineage>
        <taxon>Eukaryota</taxon>
        <taxon>Metazoa</taxon>
        <taxon>Ecdysozoa</taxon>
        <taxon>Nematoda</taxon>
        <taxon>Chromadorea</taxon>
        <taxon>Plectida</taxon>
        <taxon>Plectina</taxon>
        <taxon>Plectoidea</taxon>
        <taxon>Plectidae</taxon>
        <taxon>Plectus</taxon>
    </lineage>
</organism>
<dbReference type="PANTHER" id="PTHR47160:SF10">
    <property type="entry name" value="MULE TRANSPOSASE DOMAIN-CONTAINING PROTEIN"/>
    <property type="match status" value="1"/>
</dbReference>
<dbReference type="GO" id="GO:0008270">
    <property type="term" value="F:zinc ion binding"/>
    <property type="evidence" value="ECO:0007669"/>
    <property type="project" value="UniProtKB-KW"/>
</dbReference>
<evidence type="ECO:0000259" key="5">
    <source>
        <dbReference type="Pfam" id="PF04500"/>
    </source>
</evidence>
<evidence type="ECO:0000256" key="2">
    <source>
        <dbReference type="ARBA" id="ARBA00022771"/>
    </source>
</evidence>
<feature type="domain" description="MULE transposase" evidence="6">
    <location>
        <begin position="248"/>
        <end position="313"/>
    </location>
</feature>
<protein>
    <submittedName>
        <fullName evidence="8">MULE transposase domain-containing protein</fullName>
    </submittedName>
</protein>
<evidence type="ECO:0000256" key="4">
    <source>
        <dbReference type="SAM" id="MobiDB-lite"/>
    </source>
</evidence>
<feature type="compositionally biased region" description="Basic residues" evidence="4">
    <location>
        <begin position="661"/>
        <end position="678"/>
    </location>
</feature>
<evidence type="ECO:0000256" key="3">
    <source>
        <dbReference type="ARBA" id="ARBA00022833"/>
    </source>
</evidence>
<dbReference type="WBParaSite" id="PSAMB.scaffold2257size24286.g17183.t1">
    <property type="protein sequence ID" value="PSAMB.scaffold2257size24286.g17183.t1"/>
    <property type="gene ID" value="PSAMB.scaffold2257size24286.g17183"/>
</dbReference>
<reference evidence="8" key="1">
    <citation type="submission" date="2022-11" db="UniProtKB">
        <authorList>
            <consortium name="WormBaseParasite"/>
        </authorList>
    </citation>
    <scope>IDENTIFICATION</scope>
</reference>
<evidence type="ECO:0000256" key="1">
    <source>
        <dbReference type="ARBA" id="ARBA00022723"/>
    </source>
</evidence>
<keyword evidence="2" id="KW-0863">Zinc-finger</keyword>
<sequence>MTQILELIPSSRKKKNGEIACKGVLNHFIYVEERRSADKITWVCEEKRKSECGAILCTNFDMEVVSAQLDMHRNHIADSSKLDVLEALRALKLRVVETQEATSTIVASARHHTSTVATAHLPLADSLRRNVCRYRVATLGEAALDDIQTLVIPQRFRCYQQKDVVTGHGYTEQCFLHFDTNEAEYDENGEQLHGNPRILVFGTNNSLKALQESQDWFCDRTFDVTPKGFAQYYTIHCRLDKGELGVYTLPCLYIFMPNRQTATYVRLFIALRYYAGLTPRYCMTDFEEAAINAFNEVWPDIHVSGCFFHLAQNQRKKLAQSACGSTWLSLVVTATPALQQQVKMVRAMAFIPLDDLEDVWDQLVATLDQRLRPLFEYFDEYYMGKRQLAGTRTLPRFARAIWNMFERTRDGLPRTNNSVEAFHKSLNTHFAVNHPSTWQAIDKMQHLQQSLDCDMVDLLAGRPIKRCKPELLWVRRNHAKQSIRHPATRRFLELTNDTLERNKFFQLKMGSSMLKEFASALKKAATSCNFPSTYYDMALTNGFILGVHDYIRAVLIRDKPSNLATALKSAENVLLSKSSLNAQPQSSADLNVNQVQKKGQQRTSPKKGHKISHLPLLLVAEINAVSPAVRLITSTAIAITLKQPAPTAARRGILKQSVKPSRSHLHHHHSTLVRRTNV</sequence>
<feature type="region of interest" description="Disordered" evidence="4">
    <location>
        <begin position="657"/>
        <end position="678"/>
    </location>
</feature>